<protein>
    <submittedName>
        <fullName evidence="7">Cysteine dioxygenase</fullName>
    </submittedName>
</protein>
<evidence type="ECO:0000256" key="4">
    <source>
        <dbReference type="ARBA" id="ARBA00023002"/>
    </source>
</evidence>
<evidence type="ECO:0000256" key="5">
    <source>
        <dbReference type="ARBA" id="ARBA00023004"/>
    </source>
</evidence>
<organism evidence="7 8">
    <name type="scientific">Streptomyces milbemycinicus</name>
    <dbReference type="NCBI Taxonomy" id="476552"/>
    <lineage>
        <taxon>Bacteria</taxon>
        <taxon>Bacillati</taxon>
        <taxon>Actinomycetota</taxon>
        <taxon>Actinomycetes</taxon>
        <taxon>Kitasatosporales</taxon>
        <taxon>Streptomycetaceae</taxon>
        <taxon>Streptomyces</taxon>
    </lineage>
</organism>
<evidence type="ECO:0000256" key="3">
    <source>
        <dbReference type="ARBA" id="ARBA00022964"/>
    </source>
</evidence>
<evidence type="ECO:0000256" key="1">
    <source>
        <dbReference type="ARBA" id="ARBA00006622"/>
    </source>
</evidence>
<dbReference type="InterPro" id="IPR014710">
    <property type="entry name" value="RmlC-like_jellyroll"/>
</dbReference>
<accession>A0ABW8M400</accession>
<keyword evidence="2" id="KW-0479">Metal-binding</keyword>
<comment type="caution">
    <text evidence="7">The sequence shown here is derived from an EMBL/GenBank/DDBJ whole genome shotgun (WGS) entry which is preliminary data.</text>
</comment>
<keyword evidence="3 7" id="KW-0223">Dioxygenase</keyword>
<keyword evidence="8" id="KW-1185">Reference proteome</keyword>
<proteinExistence type="inferred from homology"/>
<gene>
    <name evidence="7" type="ORF">ACI2L5_40375</name>
</gene>
<evidence type="ECO:0000256" key="2">
    <source>
        <dbReference type="ARBA" id="ARBA00022723"/>
    </source>
</evidence>
<dbReference type="EMBL" id="JBJDQH010000016">
    <property type="protein sequence ID" value="MFK4271136.1"/>
    <property type="molecule type" value="Genomic_DNA"/>
</dbReference>
<name>A0ABW8M400_9ACTN</name>
<dbReference type="Gene3D" id="2.60.120.10">
    <property type="entry name" value="Jelly Rolls"/>
    <property type="match status" value="1"/>
</dbReference>
<dbReference type="PANTHER" id="PTHR12918:SF1">
    <property type="entry name" value="CYSTEINE DIOXYGENASE TYPE 1"/>
    <property type="match status" value="1"/>
</dbReference>
<sequence>MTTPTASAPPVPASPVSAPSASAPSASALPASALSASAPSALGRTARIGMFVDEVREAVGRGLAPDLTAQLVAERLAPHLGAPDLLTAAQRQGDAANYRQHLLHAEPDGSFSVVALVWLPGQRTAIHDHVSWCVAGVHEGQERERRYDLLPDGTTSRLVAVAEVTNPLGSVAGFAPPGDIHRVWNAGAGMAISIHVYGADVARLGSSVRRVYALPEGEDL</sequence>
<feature type="compositionally biased region" description="Low complexity" evidence="6">
    <location>
        <begin position="14"/>
        <end position="26"/>
    </location>
</feature>
<reference evidence="7 8" key="1">
    <citation type="submission" date="2024-11" db="EMBL/GenBank/DDBJ databases">
        <title>The Natural Products Discovery Center: Release of the First 8490 Sequenced Strains for Exploring Actinobacteria Biosynthetic Diversity.</title>
        <authorList>
            <person name="Kalkreuter E."/>
            <person name="Kautsar S.A."/>
            <person name="Yang D."/>
            <person name="Bader C.D."/>
            <person name="Teijaro C.N."/>
            <person name="Fluegel L."/>
            <person name="Davis C.M."/>
            <person name="Simpson J.R."/>
            <person name="Lauterbach L."/>
            <person name="Steele A.D."/>
            <person name="Gui C."/>
            <person name="Meng S."/>
            <person name="Li G."/>
            <person name="Viehrig K."/>
            <person name="Ye F."/>
            <person name="Su P."/>
            <person name="Kiefer A.F."/>
            <person name="Nichols A."/>
            <person name="Cepeda A.J."/>
            <person name="Yan W."/>
            <person name="Fan B."/>
            <person name="Jiang Y."/>
            <person name="Adhikari A."/>
            <person name="Zheng C.-J."/>
            <person name="Schuster L."/>
            <person name="Cowan T.M."/>
            <person name="Smanski M.J."/>
            <person name="Chevrette M.G."/>
            <person name="De Carvalho L.P.S."/>
            <person name="Shen B."/>
        </authorList>
    </citation>
    <scope>NUCLEOTIDE SEQUENCE [LARGE SCALE GENOMIC DNA]</scope>
    <source>
        <strain evidence="7 8">NPDC020863</strain>
    </source>
</reference>
<dbReference type="CDD" id="cd10548">
    <property type="entry name" value="cupin_CDO"/>
    <property type="match status" value="1"/>
</dbReference>
<dbReference type="InterPro" id="IPR011051">
    <property type="entry name" value="RmlC_Cupin_sf"/>
</dbReference>
<keyword evidence="5" id="KW-0408">Iron</keyword>
<evidence type="ECO:0000256" key="6">
    <source>
        <dbReference type="SAM" id="MobiDB-lite"/>
    </source>
</evidence>
<evidence type="ECO:0000313" key="7">
    <source>
        <dbReference type="EMBL" id="MFK4271136.1"/>
    </source>
</evidence>
<feature type="region of interest" description="Disordered" evidence="6">
    <location>
        <begin position="1"/>
        <end position="26"/>
    </location>
</feature>
<keyword evidence="4" id="KW-0560">Oxidoreductase</keyword>
<dbReference type="GO" id="GO:0051213">
    <property type="term" value="F:dioxygenase activity"/>
    <property type="evidence" value="ECO:0007669"/>
    <property type="project" value="UniProtKB-KW"/>
</dbReference>
<evidence type="ECO:0000313" key="8">
    <source>
        <dbReference type="Proteomes" id="UP001620295"/>
    </source>
</evidence>
<comment type="similarity">
    <text evidence="1">Belongs to the cysteine dioxygenase family.</text>
</comment>
<dbReference type="Pfam" id="PF05995">
    <property type="entry name" value="CDO_I"/>
    <property type="match status" value="1"/>
</dbReference>
<dbReference type="RefSeq" id="WP_404748255.1">
    <property type="nucleotide sequence ID" value="NZ_JBJDQH010000016.1"/>
</dbReference>
<dbReference type="Proteomes" id="UP001620295">
    <property type="component" value="Unassembled WGS sequence"/>
</dbReference>
<dbReference type="PANTHER" id="PTHR12918">
    <property type="entry name" value="CYSTEINE DIOXYGENASE"/>
    <property type="match status" value="1"/>
</dbReference>
<dbReference type="SUPFAM" id="SSF51182">
    <property type="entry name" value="RmlC-like cupins"/>
    <property type="match status" value="1"/>
</dbReference>
<dbReference type="InterPro" id="IPR010300">
    <property type="entry name" value="CDO_1"/>
</dbReference>